<reference evidence="1" key="1">
    <citation type="journal article" date="2021" name="Front. Microbiol.">
        <title>Comprehensive Comparative Genomics and Phenotyping of Methylobacterium Species.</title>
        <authorList>
            <person name="Alessa O."/>
            <person name="Ogura Y."/>
            <person name="Fujitani Y."/>
            <person name="Takami H."/>
            <person name="Hayashi T."/>
            <person name="Sahin N."/>
            <person name="Tani A."/>
        </authorList>
    </citation>
    <scope>NUCLEOTIDE SEQUENCE</scope>
    <source>
        <strain evidence="1">NBRC 15686</strain>
    </source>
</reference>
<dbReference type="RefSeq" id="WP_238227226.1">
    <property type="nucleotide sequence ID" value="NZ_BAAADH010000012.1"/>
</dbReference>
<gene>
    <name evidence="1" type="ORF">LNAOJCKE_4240</name>
</gene>
<comment type="caution">
    <text evidence="1">The sequence shown here is derived from an EMBL/GenBank/DDBJ whole genome shotgun (WGS) entry which is preliminary data.</text>
</comment>
<organism evidence="1 2">
    <name type="scientific">Methylorubrum aminovorans</name>
    <dbReference type="NCBI Taxonomy" id="269069"/>
    <lineage>
        <taxon>Bacteria</taxon>
        <taxon>Pseudomonadati</taxon>
        <taxon>Pseudomonadota</taxon>
        <taxon>Alphaproteobacteria</taxon>
        <taxon>Hyphomicrobiales</taxon>
        <taxon>Methylobacteriaceae</taxon>
        <taxon>Methylorubrum</taxon>
    </lineage>
</organism>
<protein>
    <submittedName>
        <fullName evidence="1">Uncharacterized protein</fullName>
    </submittedName>
</protein>
<sequence>MSLPSLPPALRAPLLGFAALGLVGVLATGPVSGAIEAQQQITVSRERLARAQAAALRPPQRAPLVAADADALLAAFRAHLETLAAERAAVIDAAKVEPDPAEPTLPRLRADLRGTAEGLYGLLHALESEAPLMAVEEADLGVARAADAETGRPTVMRARLTLRGLVTPQPEAGGRGR</sequence>
<evidence type="ECO:0000313" key="2">
    <source>
        <dbReference type="Proteomes" id="UP001055039"/>
    </source>
</evidence>
<dbReference type="EMBL" id="BPRC01000020">
    <property type="protein sequence ID" value="GJE67016.1"/>
    <property type="molecule type" value="Genomic_DNA"/>
</dbReference>
<dbReference type="InterPro" id="IPR034756">
    <property type="entry name" value="T2SSM_b"/>
</dbReference>
<dbReference type="Pfam" id="PF10741">
    <property type="entry name" value="T2SSM_b"/>
    <property type="match status" value="1"/>
</dbReference>
<proteinExistence type="predicted"/>
<reference evidence="1" key="2">
    <citation type="submission" date="2021-08" db="EMBL/GenBank/DDBJ databases">
        <authorList>
            <person name="Tani A."/>
            <person name="Ola A."/>
            <person name="Ogura Y."/>
            <person name="Katsura K."/>
            <person name="Hayashi T."/>
        </authorList>
    </citation>
    <scope>NUCLEOTIDE SEQUENCE</scope>
    <source>
        <strain evidence="1">NBRC 15686</strain>
    </source>
</reference>
<keyword evidence="2" id="KW-1185">Reference proteome</keyword>
<name>A0ABQ4UI85_9HYPH</name>
<accession>A0ABQ4UI85</accession>
<dbReference type="Proteomes" id="UP001055039">
    <property type="component" value="Unassembled WGS sequence"/>
</dbReference>
<evidence type="ECO:0000313" key="1">
    <source>
        <dbReference type="EMBL" id="GJE67016.1"/>
    </source>
</evidence>